<name>A0A4S8JDL3_MUSBA</name>
<proteinExistence type="predicted"/>
<comment type="caution">
    <text evidence="2">The sequence shown here is derived from an EMBL/GenBank/DDBJ whole genome shotgun (WGS) entry which is preliminary data.</text>
</comment>
<keyword evidence="3" id="KW-1185">Reference proteome</keyword>
<gene>
    <name evidence="2" type="ORF">C4D60_Mb07t07210</name>
</gene>
<evidence type="ECO:0000313" key="3">
    <source>
        <dbReference type="Proteomes" id="UP000317650"/>
    </source>
</evidence>
<dbReference type="AlphaFoldDB" id="A0A4S8JDL3"/>
<sequence length="81" mass="8705">MLAGLSNSELYHCGGASGLQGRNSRSGERTAACKCELREAWLNMGEEEWSAFLEKFQSAAARLHSVAGSVVGHWAEGSSKF</sequence>
<accession>A0A4S8JDL3</accession>
<protein>
    <submittedName>
        <fullName evidence="2">Uncharacterized protein</fullName>
    </submittedName>
</protein>
<evidence type="ECO:0000256" key="1">
    <source>
        <dbReference type="SAM" id="MobiDB-lite"/>
    </source>
</evidence>
<organism evidence="2 3">
    <name type="scientific">Musa balbisiana</name>
    <name type="common">Banana</name>
    <dbReference type="NCBI Taxonomy" id="52838"/>
    <lineage>
        <taxon>Eukaryota</taxon>
        <taxon>Viridiplantae</taxon>
        <taxon>Streptophyta</taxon>
        <taxon>Embryophyta</taxon>
        <taxon>Tracheophyta</taxon>
        <taxon>Spermatophyta</taxon>
        <taxon>Magnoliopsida</taxon>
        <taxon>Liliopsida</taxon>
        <taxon>Zingiberales</taxon>
        <taxon>Musaceae</taxon>
        <taxon>Musa</taxon>
    </lineage>
</organism>
<dbReference type="Proteomes" id="UP000317650">
    <property type="component" value="Chromosome 7"/>
</dbReference>
<dbReference type="EMBL" id="PYDT01000005">
    <property type="protein sequence ID" value="THU59928.1"/>
    <property type="molecule type" value="Genomic_DNA"/>
</dbReference>
<feature type="region of interest" description="Disordered" evidence="1">
    <location>
        <begin position="1"/>
        <end position="27"/>
    </location>
</feature>
<reference evidence="2 3" key="1">
    <citation type="journal article" date="2019" name="Nat. Plants">
        <title>Genome sequencing of Musa balbisiana reveals subgenome evolution and function divergence in polyploid bananas.</title>
        <authorList>
            <person name="Yao X."/>
        </authorList>
    </citation>
    <scope>NUCLEOTIDE SEQUENCE [LARGE SCALE GENOMIC DNA]</scope>
    <source>
        <strain evidence="3">cv. DH-PKW</strain>
        <tissue evidence="2">Leaves</tissue>
    </source>
</reference>
<evidence type="ECO:0000313" key="2">
    <source>
        <dbReference type="EMBL" id="THU59928.1"/>
    </source>
</evidence>